<evidence type="ECO:0000313" key="4">
    <source>
        <dbReference type="Proteomes" id="UP000001542"/>
    </source>
</evidence>
<dbReference type="KEGG" id="tva:5464605"/>
<dbReference type="Gene3D" id="2.130.10.10">
    <property type="entry name" value="YVTN repeat-like/Quinoprotein amine dehydrogenase"/>
    <property type="match status" value="3"/>
</dbReference>
<dbReference type="VEuPathDB" id="TrichDB:TVAG_189660"/>
<evidence type="ECO:0000256" key="1">
    <source>
        <dbReference type="PROSITE-ProRule" id="PRU00221"/>
    </source>
</evidence>
<dbReference type="Pfam" id="PF00400">
    <property type="entry name" value="WD40"/>
    <property type="match status" value="3"/>
</dbReference>
<feature type="compositionally biased region" description="Basic and acidic residues" evidence="2">
    <location>
        <begin position="740"/>
        <end position="752"/>
    </location>
</feature>
<dbReference type="eggNOG" id="KOG1408">
    <property type="taxonomic scope" value="Eukaryota"/>
</dbReference>
<feature type="repeat" description="WD" evidence="1">
    <location>
        <begin position="348"/>
        <end position="391"/>
    </location>
</feature>
<organism evidence="3 4">
    <name type="scientific">Trichomonas vaginalis (strain ATCC PRA-98 / G3)</name>
    <dbReference type="NCBI Taxonomy" id="412133"/>
    <lineage>
        <taxon>Eukaryota</taxon>
        <taxon>Metamonada</taxon>
        <taxon>Parabasalia</taxon>
        <taxon>Trichomonadida</taxon>
        <taxon>Trichomonadidae</taxon>
        <taxon>Trichomonas</taxon>
    </lineage>
</organism>
<dbReference type="AlphaFoldDB" id="A2DK98"/>
<dbReference type="PANTHER" id="PTHR45589">
    <property type="entry name" value="WD REPEAT DOMAIN 62, ISOFORM G"/>
    <property type="match status" value="1"/>
</dbReference>
<dbReference type="SUPFAM" id="SSF50998">
    <property type="entry name" value="Quinoprotein alcohol dehydrogenase-like"/>
    <property type="match status" value="1"/>
</dbReference>
<feature type="region of interest" description="Disordered" evidence="2">
    <location>
        <begin position="724"/>
        <end position="752"/>
    </location>
</feature>
<dbReference type="InterPro" id="IPR011047">
    <property type="entry name" value="Quinoprotein_ADH-like_sf"/>
</dbReference>
<feature type="compositionally biased region" description="Acidic residues" evidence="2">
    <location>
        <begin position="724"/>
        <end position="739"/>
    </location>
</feature>
<dbReference type="PROSITE" id="PS50082">
    <property type="entry name" value="WD_REPEATS_2"/>
    <property type="match status" value="1"/>
</dbReference>
<dbReference type="VEuPathDB" id="TrichDB:TVAGG3_0995800"/>
<dbReference type="SMART" id="SM00320">
    <property type="entry name" value="WD40"/>
    <property type="match status" value="5"/>
</dbReference>
<dbReference type="SUPFAM" id="SSF50978">
    <property type="entry name" value="WD40 repeat-like"/>
    <property type="match status" value="1"/>
</dbReference>
<keyword evidence="4" id="KW-1185">Reference proteome</keyword>
<keyword evidence="1" id="KW-0853">WD repeat</keyword>
<dbReference type="EMBL" id="DS113211">
    <property type="protein sequence ID" value="EAY19075.1"/>
    <property type="molecule type" value="Genomic_DNA"/>
</dbReference>
<gene>
    <name evidence="3" type="ORF">TVAG_189660</name>
</gene>
<sequence length="991" mass="109638">MSVLNEAEKINPNGEDPNLYNQNAALDKMIGSSPIDRQKFTMHHGQGVCAFIAGGIVSVVKVNQQQRNDFQISDNTHEIDVIFFSRTGRQLAIGTKGPFAKFYVVTFNENFDQIVDKIEKKTDENGFSAIDIESESGKLITVGVDLQPFIILWDIKQGKPEAIGRYHIKCVPNHISLSNDGNFAIVSGPSLLRIIDTSVGLSDKEIQLLKTRSISISKFRTSNFVSAYSCSNSFGRIYALTDDGTLLSYERSCVDFSSQIKCNKITLGCGSTKCMVVDEKLVLIGTDAGSVLAVKCDSQQHALFGQFSADGYPVVSVCCSTKIVGVAYNNGSMIFYPRRPGKQPLLTIQQHRGPVCCLSVCPGNDEKYLVSGGSDGSCRKWEIIKQQDLVSGSSQHMVASNNLCKASDDYLTSIKGIRCVCASEKYTFAGDNNGILHVMRNNKLDIVTRIEEKSRGTTAICCDDNDKYLATGGLDGIVRIYSYKKEDEIKVIAMDPTHTSPVTSICFCGGSLISTSKEGVRFAKLPTGVPYKTSNVDDMPLSISPLPNKKYVATCGMDKSISIWRISDGFLFRKYQLSIDEKPTCLSVDKSGLFIAVGMSSSIVNIIDIFSGDIICNFNSVCGLPTNIVFQQNDIILSGMSGCIARWNLPEFIYKIIQERQRSNVPLDLLMGLDEEPSHSTILDDEPKLKLQRQASSTLKGAEANTAWTFVENKEDKNGQQEVVVEDDGQQDQTDDSQLDYDHIPRPAFGERDHIVDDIIRASFIGKDSDDENGNQNQNENEKPELSSSGETDSSIMKMLDSIKKKKNEDNKDYIIIGDDTPSRRKEKLKLDIKDPPNQIKGVDDDDLDPFIIDELEKDSSTPHKSKETTPKQPEMALSPVPSSSSQQQKVLTPPSTPPQQILLPVTVVTPPQIDSKQSDNIPYPTRVAEQLKLLLSVADDFLQLETEDPGELEALNQLKDVMNEIERSALQSNWLKKELIEHISQIFDKK</sequence>
<reference evidence="3" key="2">
    <citation type="journal article" date="2007" name="Science">
        <title>Draft genome sequence of the sexually transmitted pathogen Trichomonas vaginalis.</title>
        <authorList>
            <person name="Carlton J.M."/>
            <person name="Hirt R.P."/>
            <person name="Silva J.C."/>
            <person name="Delcher A.L."/>
            <person name="Schatz M."/>
            <person name="Zhao Q."/>
            <person name="Wortman J.R."/>
            <person name="Bidwell S.L."/>
            <person name="Alsmark U.C.M."/>
            <person name="Besteiro S."/>
            <person name="Sicheritz-Ponten T."/>
            <person name="Noel C.J."/>
            <person name="Dacks J.B."/>
            <person name="Foster P.G."/>
            <person name="Simillion C."/>
            <person name="Van de Peer Y."/>
            <person name="Miranda-Saavedra D."/>
            <person name="Barton G.J."/>
            <person name="Westrop G.D."/>
            <person name="Mueller S."/>
            <person name="Dessi D."/>
            <person name="Fiori P.L."/>
            <person name="Ren Q."/>
            <person name="Paulsen I."/>
            <person name="Zhang H."/>
            <person name="Bastida-Corcuera F.D."/>
            <person name="Simoes-Barbosa A."/>
            <person name="Brown M.T."/>
            <person name="Hayes R.D."/>
            <person name="Mukherjee M."/>
            <person name="Okumura C.Y."/>
            <person name="Schneider R."/>
            <person name="Smith A.J."/>
            <person name="Vanacova S."/>
            <person name="Villalvazo M."/>
            <person name="Haas B.J."/>
            <person name="Pertea M."/>
            <person name="Feldblyum T.V."/>
            <person name="Utterback T.R."/>
            <person name="Shu C.L."/>
            <person name="Osoegawa K."/>
            <person name="de Jong P.J."/>
            <person name="Hrdy I."/>
            <person name="Horvathova L."/>
            <person name="Zubacova Z."/>
            <person name="Dolezal P."/>
            <person name="Malik S.B."/>
            <person name="Logsdon J.M. Jr."/>
            <person name="Henze K."/>
            <person name="Gupta A."/>
            <person name="Wang C.C."/>
            <person name="Dunne R.L."/>
            <person name="Upcroft J.A."/>
            <person name="Upcroft P."/>
            <person name="White O."/>
            <person name="Salzberg S.L."/>
            <person name="Tang P."/>
            <person name="Chiu C.-H."/>
            <person name="Lee Y.-S."/>
            <person name="Embley T.M."/>
            <person name="Coombs G.H."/>
            <person name="Mottram J.C."/>
            <person name="Tachezy J."/>
            <person name="Fraser-Liggett C.M."/>
            <person name="Johnson P.J."/>
        </authorList>
    </citation>
    <scope>NUCLEOTIDE SEQUENCE [LARGE SCALE GENOMIC DNA]</scope>
    <source>
        <strain evidence="3">G3</strain>
    </source>
</reference>
<evidence type="ECO:0000256" key="2">
    <source>
        <dbReference type="SAM" id="MobiDB-lite"/>
    </source>
</evidence>
<evidence type="ECO:0000313" key="3">
    <source>
        <dbReference type="EMBL" id="EAY19075.1"/>
    </source>
</evidence>
<dbReference type="STRING" id="5722.A2DK98"/>
<feature type="compositionally biased region" description="Basic and acidic residues" evidence="2">
    <location>
        <begin position="858"/>
        <end position="870"/>
    </location>
</feature>
<feature type="region of interest" description="Disordered" evidence="2">
    <location>
        <begin position="855"/>
        <end position="899"/>
    </location>
</feature>
<protein>
    <submittedName>
        <fullName evidence="3">Uncharacterized protein</fullName>
    </submittedName>
</protein>
<dbReference type="PANTHER" id="PTHR45589:SF1">
    <property type="entry name" value="WD REPEAT DOMAIN 62, ISOFORM G"/>
    <property type="match status" value="1"/>
</dbReference>
<reference evidence="3" key="1">
    <citation type="submission" date="2006-10" db="EMBL/GenBank/DDBJ databases">
        <authorList>
            <person name="Amadeo P."/>
            <person name="Zhao Q."/>
            <person name="Wortman J."/>
            <person name="Fraser-Liggett C."/>
            <person name="Carlton J."/>
        </authorList>
    </citation>
    <scope>NUCLEOTIDE SEQUENCE</scope>
    <source>
        <strain evidence="3">G3</strain>
    </source>
</reference>
<dbReference type="InParanoid" id="A2DK98"/>
<dbReference type="InterPro" id="IPR052779">
    <property type="entry name" value="WDR62"/>
</dbReference>
<dbReference type="Proteomes" id="UP000001542">
    <property type="component" value="Unassembled WGS sequence"/>
</dbReference>
<name>A2DK98_TRIV3</name>
<accession>A2DK98</accession>
<proteinExistence type="predicted"/>
<dbReference type="OrthoDB" id="2013972at2759"/>
<dbReference type="InterPro" id="IPR015943">
    <property type="entry name" value="WD40/YVTN_repeat-like_dom_sf"/>
</dbReference>
<dbReference type="RefSeq" id="XP_001580061.1">
    <property type="nucleotide sequence ID" value="XM_001580011.1"/>
</dbReference>
<dbReference type="InterPro" id="IPR036322">
    <property type="entry name" value="WD40_repeat_dom_sf"/>
</dbReference>
<feature type="region of interest" description="Disordered" evidence="2">
    <location>
        <begin position="766"/>
        <end position="794"/>
    </location>
</feature>
<dbReference type="InterPro" id="IPR001680">
    <property type="entry name" value="WD40_rpt"/>
</dbReference>